<reference evidence="1 2" key="1">
    <citation type="submission" date="2020-08" db="EMBL/GenBank/DDBJ databases">
        <title>Sequencing the genomes of 1000 actinobacteria strains.</title>
        <authorList>
            <person name="Klenk H.-P."/>
        </authorList>
    </citation>
    <scope>NUCLEOTIDE SEQUENCE [LARGE SCALE GENOMIC DNA]</scope>
    <source>
        <strain evidence="1 2">DSM 44786</strain>
    </source>
</reference>
<sequence>MPVHTHPRPTVRGVLVLATTALLSLGLAGCSDGEDNTFKTWAADGGKEHTLVIGKDIITLLSLSGQSRSSTADHCREVLDHVKAAKAYRKLPDETARGYWETALDRVETTATHCVQNKDTGMTGGTSLSEAGEAQSAFSSLTISINRLTKSNS</sequence>
<dbReference type="RefSeq" id="WP_184910973.1">
    <property type="nucleotide sequence ID" value="NZ_JACHJR010000001.1"/>
</dbReference>
<keyword evidence="2" id="KW-1185">Reference proteome</keyword>
<accession>A0A7W7S7M7</accession>
<evidence type="ECO:0000313" key="2">
    <source>
        <dbReference type="Proteomes" id="UP000573327"/>
    </source>
</evidence>
<comment type="caution">
    <text evidence="1">The sequence shown here is derived from an EMBL/GenBank/DDBJ whole genome shotgun (WGS) entry which is preliminary data.</text>
</comment>
<proteinExistence type="predicted"/>
<organism evidence="1 2">
    <name type="scientific">Kitasatospora gansuensis</name>
    <dbReference type="NCBI Taxonomy" id="258050"/>
    <lineage>
        <taxon>Bacteria</taxon>
        <taxon>Bacillati</taxon>
        <taxon>Actinomycetota</taxon>
        <taxon>Actinomycetes</taxon>
        <taxon>Kitasatosporales</taxon>
        <taxon>Streptomycetaceae</taxon>
        <taxon>Kitasatospora</taxon>
    </lineage>
</organism>
<dbReference type="EMBL" id="JACHJR010000001">
    <property type="protein sequence ID" value="MBB4944783.1"/>
    <property type="molecule type" value="Genomic_DNA"/>
</dbReference>
<name>A0A7W7S7M7_9ACTN</name>
<evidence type="ECO:0000313" key="1">
    <source>
        <dbReference type="EMBL" id="MBB4944783.1"/>
    </source>
</evidence>
<dbReference type="Proteomes" id="UP000573327">
    <property type="component" value="Unassembled WGS sequence"/>
</dbReference>
<gene>
    <name evidence="1" type="ORF">F4556_000318</name>
</gene>
<protein>
    <submittedName>
        <fullName evidence="1">Uncharacterized protein</fullName>
    </submittedName>
</protein>
<dbReference type="AlphaFoldDB" id="A0A7W7S7M7"/>